<evidence type="ECO:0008006" key="3">
    <source>
        <dbReference type="Google" id="ProtNLM"/>
    </source>
</evidence>
<accession>A0ABQ1ZXF0</accession>
<evidence type="ECO:0000313" key="1">
    <source>
        <dbReference type="EMBL" id="GGH79701.1"/>
    </source>
</evidence>
<organism evidence="1 2">
    <name type="scientific">Saccharibacillus endophyticus</name>
    <dbReference type="NCBI Taxonomy" id="2060666"/>
    <lineage>
        <taxon>Bacteria</taxon>
        <taxon>Bacillati</taxon>
        <taxon>Bacillota</taxon>
        <taxon>Bacilli</taxon>
        <taxon>Bacillales</taxon>
        <taxon>Paenibacillaceae</taxon>
        <taxon>Saccharibacillus</taxon>
    </lineage>
</organism>
<dbReference type="EMBL" id="BMDD01000003">
    <property type="protein sequence ID" value="GGH79701.1"/>
    <property type="molecule type" value="Genomic_DNA"/>
</dbReference>
<reference evidence="2" key="1">
    <citation type="journal article" date="2019" name="Int. J. Syst. Evol. Microbiol.">
        <title>The Global Catalogue of Microorganisms (GCM) 10K type strain sequencing project: providing services to taxonomists for standard genome sequencing and annotation.</title>
        <authorList>
            <consortium name="The Broad Institute Genomics Platform"/>
            <consortium name="The Broad Institute Genome Sequencing Center for Infectious Disease"/>
            <person name="Wu L."/>
            <person name="Ma J."/>
        </authorList>
    </citation>
    <scope>NUCLEOTIDE SEQUENCE [LARGE SCALE GENOMIC DNA]</scope>
    <source>
        <strain evidence="2">CCM 8702</strain>
    </source>
</reference>
<name>A0ABQ1ZXF0_9BACL</name>
<dbReference type="Proteomes" id="UP000605427">
    <property type="component" value="Unassembled WGS sequence"/>
</dbReference>
<protein>
    <recommendedName>
        <fullName evidence="3">Ferric iron reductase</fullName>
    </recommendedName>
</protein>
<proteinExistence type="predicted"/>
<sequence>MDRYLSSELWKQTAEKHSILLGEPPEQSVRTIALSVLYEEEACAVYVEWFREYIDAPDKRVAASMLAKRIGYLWTAPLVKAMTFHQQRVSFDLRSSFLYHPVLADPSMTRFPFLAVHALQSESLLNNRSSKREKAVEEMFASQLSPLLQMLSTVSSLPMSILWENIMVRIGPLYAPDADNVEQPNPHVQADFSYLTQEAPGTAFDQRKNPFTRFTTCENDIRVAKSERITCCFYYRMSDEYCRKCPKIDTENKSQLK</sequence>
<dbReference type="RefSeq" id="WP_172244275.1">
    <property type="nucleotide sequence ID" value="NZ_BMDD01000003.1"/>
</dbReference>
<evidence type="ECO:0000313" key="2">
    <source>
        <dbReference type="Proteomes" id="UP000605427"/>
    </source>
</evidence>
<keyword evidence="2" id="KW-1185">Reference proteome</keyword>
<comment type="caution">
    <text evidence="1">The sequence shown here is derived from an EMBL/GenBank/DDBJ whole genome shotgun (WGS) entry which is preliminary data.</text>
</comment>
<gene>
    <name evidence="1" type="ORF">GCM10007362_26890</name>
</gene>